<evidence type="ECO:0000256" key="5">
    <source>
        <dbReference type="ARBA" id="ARBA00023136"/>
    </source>
</evidence>
<dbReference type="GO" id="GO:0005886">
    <property type="term" value="C:plasma membrane"/>
    <property type="evidence" value="ECO:0007669"/>
    <property type="project" value="UniProtKB-SubCell"/>
</dbReference>
<feature type="transmembrane region" description="Helical" evidence="6">
    <location>
        <begin position="97"/>
        <end position="121"/>
    </location>
</feature>
<feature type="transmembrane region" description="Helical" evidence="6">
    <location>
        <begin position="310"/>
        <end position="330"/>
    </location>
</feature>
<feature type="transmembrane region" description="Helical" evidence="6">
    <location>
        <begin position="342"/>
        <end position="361"/>
    </location>
</feature>
<gene>
    <name evidence="7" type="ORF">AXF14_01555</name>
</gene>
<keyword evidence="8" id="KW-1185">Reference proteome</keyword>
<dbReference type="PANTHER" id="PTHR30250:SF11">
    <property type="entry name" value="O-ANTIGEN TRANSPORTER-RELATED"/>
    <property type="match status" value="1"/>
</dbReference>
<evidence type="ECO:0000313" key="8">
    <source>
        <dbReference type="Proteomes" id="UP000065220"/>
    </source>
</evidence>
<dbReference type="Proteomes" id="UP000065220">
    <property type="component" value="Chromosome"/>
</dbReference>
<dbReference type="OrthoDB" id="3246647at2"/>
<feature type="transmembrane region" description="Helical" evidence="6">
    <location>
        <begin position="196"/>
        <end position="216"/>
    </location>
</feature>
<reference evidence="8" key="1">
    <citation type="submission" date="2016-02" db="EMBL/GenBank/DDBJ databases">
        <authorList>
            <person name="Holder M.E."/>
            <person name="Ajami N.J."/>
            <person name="Petrosino J.F."/>
        </authorList>
    </citation>
    <scope>NUCLEOTIDE SEQUENCE [LARGE SCALE GENOMIC DNA]</scope>
    <source>
        <strain evidence="8">CCUG 36733</strain>
    </source>
</reference>
<feature type="transmembrane region" description="Helical" evidence="6">
    <location>
        <begin position="31"/>
        <end position="51"/>
    </location>
</feature>
<comment type="subcellular location">
    <subcellularLocation>
        <location evidence="1">Cell membrane</location>
        <topology evidence="1">Multi-pass membrane protein</topology>
    </subcellularLocation>
</comment>
<dbReference type="AlphaFoldDB" id="A0A120KL92"/>
<dbReference type="EMBL" id="CP014228">
    <property type="protein sequence ID" value="AMD86526.1"/>
    <property type="molecule type" value="Genomic_DNA"/>
</dbReference>
<keyword evidence="5 6" id="KW-0472">Membrane</keyword>
<evidence type="ECO:0000256" key="2">
    <source>
        <dbReference type="ARBA" id="ARBA00022475"/>
    </source>
</evidence>
<evidence type="ECO:0000256" key="3">
    <source>
        <dbReference type="ARBA" id="ARBA00022692"/>
    </source>
</evidence>
<dbReference type="PANTHER" id="PTHR30250">
    <property type="entry name" value="PST FAMILY PREDICTED COLANIC ACID TRANSPORTER"/>
    <property type="match status" value="1"/>
</dbReference>
<organism evidence="7 8">
    <name type="scientific">Actinomyces radicidentis</name>
    <dbReference type="NCBI Taxonomy" id="111015"/>
    <lineage>
        <taxon>Bacteria</taxon>
        <taxon>Bacillati</taxon>
        <taxon>Actinomycetota</taxon>
        <taxon>Actinomycetes</taxon>
        <taxon>Actinomycetales</taxon>
        <taxon>Actinomycetaceae</taxon>
        <taxon>Actinomyces</taxon>
    </lineage>
</organism>
<name>A0A120KL92_ACTRD</name>
<keyword evidence="4 6" id="KW-1133">Transmembrane helix</keyword>
<dbReference type="KEGG" id="ard:AXF14_01555"/>
<feature type="transmembrane region" description="Helical" evidence="6">
    <location>
        <begin position="133"/>
        <end position="151"/>
    </location>
</feature>
<keyword evidence="2" id="KW-1003">Cell membrane</keyword>
<accession>A0A120KL92</accession>
<dbReference type="InterPro" id="IPR050833">
    <property type="entry name" value="Poly_Biosynth_Transport"/>
</dbReference>
<evidence type="ECO:0000313" key="7">
    <source>
        <dbReference type="EMBL" id="AMD86526.1"/>
    </source>
</evidence>
<evidence type="ECO:0000256" key="1">
    <source>
        <dbReference type="ARBA" id="ARBA00004651"/>
    </source>
</evidence>
<feature type="transmembrane region" description="Helical" evidence="6">
    <location>
        <begin position="373"/>
        <end position="391"/>
    </location>
</feature>
<keyword evidence="3 6" id="KW-0812">Transmembrane</keyword>
<feature type="transmembrane region" description="Helical" evidence="6">
    <location>
        <begin position="157"/>
        <end position="175"/>
    </location>
</feature>
<dbReference type="STRING" id="111015.AXF14_01555"/>
<evidence type="ECO:0000256" key="6">
    <source>
        <dbReference type="SAM" id="Phobius"/>
    </source>
</evidence>
<protein>
    <submittedName>
        <fullName evidence="7">Polysaccharide biosynthesis protein</fullName>
    </submittedName>
</protein>
<proteinExistence type="predicted"/>
<evidence type="ECO:0000256" key="4">
    <source>
        <dbReference type="ARBA" id="ARBA00022989"/>
    </source>
</evidence>
<feature type="transmembrane region" description="Helical" evidence="6">
    <location>
        <begin position="228"/>
        <end position="251"/>
    </location>
</feature>
<sequence length="405" mass="43605">MAWNAVGSIGRLACNYLITIAVVRLSHGFDAAGALALAMAISNLVTPFADFRLRTIQVTDVDGERTAGAYVGLRLCTTVLALVIGLGYALATSGTRALSVILLYLLYSLAATLIEVLHAVLQRHRRMDVIGRSYLMQGVSTLVVFCAALWWTNSLDLAVGLMAVATAAVGLVYALPRAARFERLRPELDLRGVARILGTLLPLVLAQVCSSSVLTIPRQYLAATAGAAALGIYASVASPAVIVQMGAAYVYSPLMTEFAERFRSDKRSALHLLRRTTLGIIGVTSVFSVLLLLLGKPILFLMYGAEITRYTYLLLPAVLCTFTTAFAWFMNDLLLALRDFKASFLGNVAATVVTLLCYRFMVDTFGMNGVSWGGVVSYAVAVIVLALFLVVDYRRLETSPRPGAA</sequence>
<feature type="transmembrane region" description="Helical" evidence="6">
    <location>
        <begin position="71"/>
        <end position="91"/>
    </location>
</feature>
<feature type="transmembrane region" description="Helical" evidence="6">
    <location>
        <begin position="272"/>
        <end position="295"/>
    </location>
</feature>